<dbReference type="Proteomes" id="UP000239430">
    <property type="component" value="Unassembled WGS sequence"/>
</dbReference>
<gene>
    <name evidence="1" type="ORF">MOST_31200</name>
</gene>
<protein>
    <submittedName>
        <fullName evidence="1">Uncharacterized protein</fullName>
    </submittedName>
</protein>
<reference evidence="1 2" key="1">
    <citation type="submission" date="2018-03" db="EMBL/GenBank/DDBJ databases">
        <title>Genome sequence of Moorella stamsii DSM 26217.</title>
        <authorList>
            <person name="Poehlein A."/>
            <person name="Daniel R."/>
        </authorList>
    </citation>
    <scope>NUCLEOTIDE SEQUENCE [LARGE SCALE GENOMIC DNA]</scope>
    <source>
        <strain evidence="2">DSM 26217</strain>
    </source>
</reference>
<organism evidence="1 2">
    <name type="scientific">Neomoorella stamsii</name>
    <dbReference type="NCBI Taxonomy" id="1266720"/>
    <lineage>
        <taxon>Bacteria</taxon>
        <taxon>Bacillati</taxon>
        <taxon>Bacillota</taxon>
        <taxon>Clostridia</taxon>
        <taxon>Neomoorellales</taxon>
        <taxon>Neomoorellaceae</taxon>
        <taxon>Neomoorella</taxon>
    </lineage>
</organism>
<keyword evidence="2" id="KW-1185">Reference proteome</keyword>
<name>A0A9X7J008_9FIRM</name>
<evidence type="ECO:0000313" key="2">
    <source>
        <dbReference type="Proteomes" id="UP000239430"/>
    </source>
</evidence>
<accession>A0A9X7J008</accession>
<sequence>MPRNLLLFLQVIIVTTIFLTSLFCLGGCSATNTIPQPEDILFDAKVYSFNSVCKYRSYFGLINYGRSDDEYQDEMKQAIEVAVFWELRPQKRLEDENKLYYPPYILIIPDREYWTYAGTMQSVNKLHTVISLPYDIIDNVLKDYPEYNWVKNSEERFAWVLHATSFEQGFTSLAFRKRSNSGQPQPFKIYFIYYDPVLKKGWAKSLEVASPSS</sequence>
<dbReference type="EMBL" id="PVXL01000078">
    <property type="protein sequence ID" value="PRR68838.1"/>
    <property type="molecule type" value="Genomic_DNA"/>
</dbReference>
<comment type="caution">
    <text evidence="1">The sequence shown here is derived from an EMBL/GenBank/DDBJ whole genome shotgun (WGS) entry which is preliminary data.</text>
</comment>
<dbReference type="AlphaFoldDB" id="A0A9X7J008"/>
<evidence type="ECO:0000313" key="1">
    <source>
        <dbReference type="EMBL" id="PRR68838.1"/>
    </source>
</evidence>
<proteinExistence type="predicted"/>
<dbReference type="RefSeq" id="WP_129588709.1">
    <property type="nucleotide sequence ID" value="NZ_PVXL01000078.1"/>
</dbReference>